<dbReference type="AlphaFoldDB" id="A0A8J6QV10"/>
<dbReference type="GO" id="GO:0008146">
    <property type="term" value="F:sulfotransferase activity"/>
    <property type="evidence" value="ECO:0007669"/>
    <property type="project" value="InterPro"/>
</dbReference>
<sequence length="254" mass="29847">MKPNLQIIGVQKSGTTALAHFLSQHPNICLAKNKEAHVFDDPSYLEHPKPHQYAKDKYDSVFQHYNGEQIICDATPITIFNTHFLEECYHYNPNAKFIVSLRDPVERALSHYHMSFKRGTEKRTALSAFICERYKLPTLSHKDVWSYDSAWREHSYLSRGLYSRQLRELFNIVPRQQVLIIFQHDLKIKHEETLSRIFNFLSVTQVEVNAETVFSPNRPPKSLNERLAELYAKAYFFLKDEKPSTWKKIIEDDS</sequence>
<keyword evidence="5" id="KW-1185">Reference proteome</keyword>
<feature type="domain" description="Sulfotransferase" evidence="3">
    <location>
        <begin position="5"/>
        <end position="206"/>
    </location>
</feature>
<evidence type="ECO:0000259" key="3">
    <source>
        <dbReference type="Pfam" id="PF00685"/>
    </source>
</evidence>
<gene>
    <name evidence="4" type="ORF">IC617_10150</name>
</gene>
<evidence type="ECO:0000313" key="5">
    <source>
        <dbReference type="Proteomes" id="UP000638014"/>
    </source>
</evidence>
<dbReference type="SUPFAM" id="SSF52540">
    <property type="entry name" value="P-loop containing nucleoside triphosphate hydrolases"/>
    <property type="match status" value="1"/>
</dbReference>
<evidence type="ECO:0000256" key="2">
    <source>
        <dbReference type="ARBA" id="ARBA00023180"/>
    </source>
</evidence>
<dbReference type="PANTHER" id="PTHR10605:SF56">
    <property type="entry name" value="BIFUNCTIONAL HEPARAN SULFATE N-DEACETYLASE_N-SULFOTRANSFERASE"/>
    <property type="match status" value="1"/>
</dbReference>
<keyword evidence="2" id="KW-0325">Glycoprotein</keyword>
<dbReference type="InterPro" id="IPR027417">
    <property type="entry name" value="P-loop_NTPase"/>
</dbReference>
<protein>
    <submittedName>
        <fullName evidence="4">Sulfotransferase</fullName>
    </submittedName>
</protein>
<organism evidence="4 5">
    <name type="scientific">Neiella litorisoli</name>
    <dbReference type="NCBI Taxonomy" id="2771431"/>
    <lineage>
        <taxon>Bacteria</taxon>
        <taxon>Pseudomonadati</taxon>
        <taxon>Pseudomonadota</taxon>
        <taxon>Gammaproteobacteria</taxon>
        <taxon>Alteromonadales</taxon>
        <taxon>Echinimonadaceae</taxon>
        <taxon>Neiella</taxon>
    </lineage>
</organism>
<dbReference type="Gene3D" id="3.40.50.300">
    <property type="entry name" value="P-loop containing nucleotide triphosphate hydrolases"/>
    <property type="match status" value="1"/>
</dbReference>
<dbReference type="InterPro" id="IPR037359">
    <property type="entry name" value="NST/OST"/>
</dbReference>
<dbReference type="EMBL" id="JACXAF010000012">
    <property type="protein sequence ID" value="MBD1389788.1"/>
    <property type="molecule type" value="Genomic_DNA"/>
</dbReference>
<dbReference type="Pfam" id="PF00685">
    <property type="entry name" value="Sulfotransfer_1"/>
    <property type="match status" value="1"/>
</dbReference>
<proteinExistence type="predicted"/>
<dbReference type="Proteomes" id="UP000638014">
    <property type="component" value="Unassembled WGS sequence"/>
</dbReference>
<comment type="caution">
    <text evidence="4">The sequence shown here is derived from an EMBL/GenBank/DDBJ whole genome shotgun (WGS) entry which is preliminary data.</text>
</comment>
<dbReference type="RefSeq" id="WP_191144887.1">
    <property type="nucleotide sequence ID" value="NZ_JACXAF010000012.1"/>
</dbReference>
<dbReference type="InterPro" id="IPR000863">
    <property type="entry name" value="Sulfotransferase_dom"/>
</dbReference>
<name>A0A8J6QV10_9GAMM</name>
<dbReference type="PANTHER" id="PTHR10605">
    <property type="entry name" value="HEPARAN SULFATE SULFOTRANSFERASE"/>
    <property type="match status" value="1"/>
</dbReference>
<reference evidence="4" key="1">
    <citation type="submission" date="2020-09" db="EMBL/GenBank/DDBJ databases">
        <title>A novel bacterium of genus Neiella, isolated from South China Sea.</title>
        <authorList>
            <person name="Huang H."/>
            <person name="Mo K."/>
            <person name="Hu Y."/>
        </authorList>
    </citation>
    <scope>NUCLEOTIDE SEQUENCE</scope>
    <source>
        <strain evidence="4">HB171785</strain>
    </source>
</reference>
<accession>A0A8J6QV10</accession>
<keyword evidence="1" id="KW-0808">Transferase</keyword>
<evidence type="ECO:0000256" key="1">
    <source>
        <dbReference type="ARBA" id="ARBA00022679"/>
    </source>
</evidence>
<evidence type="ECO:0000313" key="4">
    <source>
        <dbReference type="EMBL" id="MBD1389788.1"/>
    </source>
</evidence>